<dbReference type="InterPro" id="IPR032466">
    <property type="entry name" value="Metal_Hydrolase"/>
</dbReference>
<protein>
    <submittedName>
        <fullName evidence="2">Putative TIM-barrel fold metal-dependent hydrolase</fullName>
    </submittedName>
</protein>
<proteinExistence type="predicted"/>
<dbReference type="InterPro" id="IPR033932">
    <property type="entry name" value="YtcJ-like"/>
</dbReference>
<dbReference type="Gene3D" id="3.20.20.140">
    <property type="entry name" value="Metal-dependent hydrolases"/>
    <property type="match status" value="1"/>
</dbReference>
<accession>A0A011A061</accession>
<dbReference type="RefSeq" id="WP_035852886.1">
    <property type="nucleotide sequence ID" value="NZ_KK073874.1"/>
</dbReference>
<dbReference type="Proteomes" id="UP000021053">
    <property type="component" value="Unassembled WGS sequence"/>
</dbReference>
<dbReference type="PATRIC" id="fig|927661.3.peg.4043"/>
<evidence type="ECO:0000313" key="2">
    <source>
        <dbReference type="EMBL" id="EXG82867.1"/>
    </source>
</evidence>
<comment type="caution">
    <text evidence="2">The sequence shown here is derived from an EMBL/GenBank/DDBJ whole genome shotgun (WGS) entry which is preliminary data.</text>
</comment>
<dbReference type="AlphaFoldDB" id="A0A011A061"/>
<dbReference type="OrthoDB" id="3173428at2"/>
<dbReference type="SUPFAM" id="SSF51338">
    <property type="entry name" value="Composite domain of metallo-dependent hydrolases"/>
    <property type="match status" value="1"/>
</dbReference>
<sequence length="481" mass="50527">MSVLLRGGRLGLGGAASDVRIDDGTVTAVGPAGSLDATEVVSLGDATVLPGLVDGHVHVEQWVRHRRSVDLSAATGPAEAARALRATAPAPGQWLSGRDIVPALWDTPAHKRFLDGELGDVPVVVRSIDLHTTWFNSAALALVGLPDHPTGVLRETESIEANHRLSELTPAAEVDGWIAEALAELPSLGLTGLIDLEFSDNLAAWPRRVAAHGAPPVRVHAGIWTPWLDAAIAAGRRTGEVVEGTSGRVRVGPYKIVSDGSLNTRTAWCADPYPDDSHGLCLVPADELEALMSRAWAAGLVPAIHAIGDRANTAVLDVFARIGCTGRIEHAQLVALDDVPRFAELGVVASVQPQHAVTDRDVADRLWAGRTDRAFAYRTLHDAGARLELGSDAPVSPLDPWQAIADAVHRSDDGRPAWHPEQALPLDVAITAACAGRASVEVGAVADLTVVAGDPSAASEESLRGTIVLATLVGGDFTYRR</sequence>
<dbReference type="Pfam" id="PF07969">
    <property type="entry name" value="Amidohydro_3"/>
    <property type="match status" value="1"/>
</dbReference>
<dbReference type="Gene3D" id="3.10.310.70">
    <property type="match status" value="1"/>
</dbReference>
<dbReference type="InterPro" id="IPR013108">
    <property type="entry name" value="Amidohydro_3"/>
</dbReference>
<keyword evidence="2" id="KW-0378">Hydrolase</keyword>
<feature type="domain" description="Amidohydrolase 3" evidence="1">
    <location>
        <begin position="39"/>
        <end position="479"/>
    </location>
</feature>
<reference evidence="2 3" key="1">
    <citation type="submission" date="2013-07" db="EMBL/GenBank/DDBJ databases">
        <authorList>
            <consortium name="DOE Joint Genome Institute"/>
            <person name="Eisen J."/>
            <person name="Huntemann M."/>
            <person name="Han J."/>
            <person name="Chen A."/>
            <person name="Kyrpides N."/>
            <person name="Mavromatis K."/>
            <person name="Markowitz V."/>
            <person name="Palaniappan K."/>
            <person name="Ivanova N."/>
            <person name="Schaumberg A."/>
            <person name="Pati A."/>
            <person name="Liolios K."/>
            <person name="Nordberg H.P."/>
            <person name="Cantor M.N."/>
            <person name="Hua S.X."/>
            <person name="Woyke T."/>
        </authorList>
    </citation>
    <scope>NUCLEOTIDE SEQUENCE [LARGE SCALE GENOMIC DNA]</scope>
    <source>
        <strain evidence="2 3">DSM 44712</strain>
    </source>
</reference>
<dbReference type="PANTHER" id="PTHR22642">
    <property type="entry name" value="IMIDAZOLONEPROPIONASE"/>
    <property type="match status" value="1"/>
</dbReference>
<name>A0A011A061_9ACTN</name>
<dbReference type="HOGENOM" id="CLU_009942_3_0_11"/>
<dbReference type="PANTHER" id="PTHR22642:SF2">
    <property type="entry name" value="PROTEIN LONG AFTER FAR-RED 3"/>
    <property type="match status" value="1"/>
</dbReference>
<dbReference type="InterPro" id="IPR011059">
    <property type="entry name" value="Metal-dep_hydrolase_composite"/>
</dbReference>
<organism evidence="2 3">
    <name type="scientific">Cryptosporangium arvum DSM 44712</name>
    <dbReference type="NCBI Taxonomy" id="927661"/>
    <lineage>
        <taxon>Bacteria</taxon>
        <taxon>Bacillati</taxon>
        <taxon>Actinomycetota</taxon>
        <taxon>Actinomycetes</taxon>
        <taxon>Cryptosporangiales</taxon>
        <taxon>Cryptosporangiaceae</taxon>
        <taxon>Cryptosporangium</taxon>
    </lineage>
</organism>
<evidence type="ECO:0000313" key="3">
    <source>
        <dbReference type="Proteomes" id="UP000021053"/>
    </source>
</evidence>
<dbReference type="EMBL" id="JFBT01000001">
    <property type="protein sequence ID" value="EXG82867.1"/>
    <property type="molecule type" value="Genomic_DNA"/>
</dbReference>
<dbReference type="GO" id="GO:0016810">
    <property type="term" value="F:hydrolase activity, acting on carbon-nitrogen (but not peptide) bonds"/>
    <property type="evidence" value="ECO:0007669"/>
    <property type="project" value="InterPro"/>
</dbReference>
<dbReference type="CDD" id="cd01300">
    <property type="entry name" value="YtcJ_like"/>
    <property type="match status" value="1"/>
</dbReference>
<dbReference type="SUPFAM" id="SSF51556">
    <property type="entry name" value="Metallo-dependent hydrolases"/>
    <property type="match status" value="1"/>
</dbReference>
<keyword evidence="3" id="KW-1185">Reference proteome</keyword>
<dbReference type="Gene3D" id="2.30.40.10">
    <property type="entry name" value="Urease, subunit C, domain 1"/>
    <property type="match status" value="1"/>
</dbReference>
<evidence type="ECO:0000259" key="1">
    <source>
        <dbReference type="Pfam" id="PF07969"/>
    </source>
</evidence>
<gene>
    <name evidence="2" type="ORF">CryarDRAFT_4069</name>
</gene>